<sequence>MARTIKGILFDLDGTLVDHDTAAASAFTAALKAVAGSAEVDHEAARRRWSELEHHAMDRYLAGELTFTGQRRLRITTLAAEFGLGSWQEREADAWFAGYLRHYESAWRVFPDVMASLDALVDGRPWLRLGILTNGEAAQQRDKVRRVGLDTALPVLIASSDIGVAKPAPESFHAACETIRLRPSEVAYVGDRLDTDATAARAAGLYGVWLNRGGGPARTDLPVVRSLGELPALLTSPA</sequence>
<accession>A0A9W6I4D7</accession>
<dbReference type="PRINTS" id="PR00413">
    <property type="entry name" value="HADHALOGNASE"/>
</dbReference>
<reference evidence="4" key="2">
    <citation type="submission" date="2023-01" db="EMBL/GenBank/DDBJ databases">
        <authorList>
            <person name="Sun Q."/>
            <person name="Evtushenko L."/>
        </authorList>
    </citation>
    <scope>NUCLEOTIDE SEQUENCE</scope>
    <source>
        <strain evidence="4">VKM Ac-2007</strain>
    </source>
</reference>
<dbReference type="SFLD" id="SFLDS00003">
    <property type="entry name" value="Haloacid_Dehalogenase"/>
    <property type="match status" value="1"/>
</dbReference>
<dbReference type="Proteomes" id="UP001143474">
    <property type="component" value="Unassembled WGS sequence"/>
</dbReference>
<evidence type="ECO:0000313" key="4">
    <source>
        <dbReference type="EMBL" id="GLK11467.1"/>
    </source>
</evidence>
<gene>
    <name evidence="4" type="ORF">GCM10017600_48740</name>
</gene>
<dbReference type="RefSeq" id="WP_271219849.1">
    <property type="nucleotide sequence ID" value="NZ_BAAAVD010000016.1"/>
</dbReference>
<dbReference type="InterPro" id="IPR036412">
    <property type="entry name" value="HAD-like_sf"/>
</dbReference>
<evidence type="ECO:0000256" key="1">
    <source>
        <dbReference type="ARBA" id="ARBA00001946"/>
    </source>
</evidence>
<protein>
    <submittedName>
        <fullName evidence="4">Hydrolase</fullName>
    </submittedName>
</protein>
<evidence type="ECO:0000313" key="5">
    <source>
        <dbReference type="Proteomes" id="UP001143474"/>
    </source>
</evidence>
<reference evidence="4" key="1">
    <citation type="journal article" date="2014" name="Int. J. Syst. Evol. Microbiol.">
        <title>Complete genome sequence of Corynebacterium casei LMG S-19264T (=DSM 44701T), isolated from a smear-ripened cheese.</title>
        <authorList>
            <consortium name="US DOE Joint Genome Institute (JGI-PGF)"/>
            <person name="Walter F."/>
            <person name="Albersmeier A."/>
            <person name="Kalinowski J."/>
            <person name="Ruckert C."/>
        </authorList>
    </citation>
    <scope>NUCLEOTIDE SEQUENCE</scope>
    <source>
        <strain evidence="4">VKM Ac-2007</strain>
    </source>
</reference>
<evidence type="ECO:0000256" key="3">
    <source>
        <dbReference type="ARBA" id="ARBA00022842"/>
    </source>
</evidence>
<evidence type="ECO:0000256" key="2">
    <source>
        <dbReference type="ARBA" id="ARBA00022801"/>
    </source>
</evidence>
<dbReference type="InterPro" id="IPR051400">
    <property type="entry name" value="HAD-like_hydrolase"/>
</dbReference>
<keyword evidence="2 4" id="KW-0378">Hydrolase</keyword>
<proteinExistence type="predicted"/>
<dbReference type="PANTHER" id="PTHR46470">
    <property type="entry name" value="N-ACYLNEURAMINATE-9-PHOSPHATASE"/>
    <property type="match status" value="1"/>
</dbReference>
<dbReference type="Pfam" id="PF00702">
    <property type="entry name" value="Hydrolase"/>
    <property type="match status" value="1"/>
</dbReference>
<dbReference type="GO" id="GO:0016787">
    <property type="term" value="F:hydrolase activity"/>
    <property type="evidence" value="ECO:0007669"/>
    <property type="project" value="UniProtKB-KW"/>
</dbReference>
<dbReference type="EMBL" id="BSEV01000011">
    <property type="protein sequence ID" value="GLK11467.1"/>
    <property type="molecule type" value="Genomic_DNA"/>
</dbReference>
<organism evidence="4 5">
    <name type="scientific">Streptosporangium carneum</name>
    <dbReference type="NCBI Taxonomy" id="47481"/>
    <lineage>
        <taxon>Bacteria</taxon>
        <taxon>Bacillati</taxon>
        <taxon>Actinomycetota</taxon>
        <taxon>Actinomycetes</taxon>
        <taxon>Streptosporangiales</taxon>
        <taxon>Streptosporangiaceae</taxon>
        <taxon>Streptosporangium</taxon>
    </lineage>
</organism>
<dbReference type="SUPFAM" id="SSF56784">
    <property type="entry name" value="HAD-like"/>
    <property type="match status" value="1"/>
</dbReference>
<name>A0A9W6I4D7_9ACTN</name>
<dbReference type="PANTHER" id="PTHR46470:SF4">
    <property type="entry name" value="5-AMINO-6-(5-PHOSPHO-D-RIBITYLAMINO)URACIL PHOSPHATASE YIGB"/>
    <property type="match status" value="1"/>
</dbReference>
<comment type="caution">
    <text evidence="4">The sequence shown here is derived from an EMBL/GenBank/DDBJ whole genome shotgun (WGS) entry which is preliminary data.</text>
</comment>
<dbReference type="Gene3D" id="3.40.50.1000">
    <property type="entry name" value="HAD superfamily/HAD-like"/>
    <property type="match status" value="1"/>
</dbReference>
<comment type="cofactor">
    <cofactor evidence="1">
        <name>Mg(2+)</name>
        <dbReference type="ChEBI" id="CHEBI:18420"/>
    </cofactor>
</comment>
<keyword evidence="5" id="KW-1185">Reference proteome</keyword>
<keyword evidence="3" id="KW-0460">Magnesium</keyword>
<dbReference type="InterPro" id="IPR006439">
    <property type="entry name" value="HAD-SF_hydro_IA"/>
</dbReference>
<dbReference type="SFLD" id="SFLDG01129">
    <property type="entry name" value="C1.5:_HAD__Beta-PGM__Phosphata"/>
    <property type="match status" value="1"/>
</dbReference>
<dbReference type="Gene3D" id="1.20.120.1600">
    <property type="match status" value="1"/>
</dbReference>
<dbReference type="NCBIfam" id="TIGR01549">
    <property type="entry name" value="HAD-SF-IA-v1"/>
    <property type="match status" value="1"/>
</dbReference>
<dbReference type="GO" id="GO:0044281">
    <property type="term" value="P:small molecule metabolic process"/>
    <property type="evidence" value="ECO:0007669"/>
    <property type="project" value="UniProtKB-ARBA"/>
</dbReference>
<dbReference type="InterPro" id="IPR023214">
    <property type="entry name" value="HAD_sf"/>
</dbReference>
<dbReference type="AlphaFoldDB" id="A0A9W6I4D7"/>